<feature type="chain" id="PRO_5030964521" description="Cytochrome c domain-containing protein" evidence="5">
    <location>
        <begin position="24"/>
        <end position="262"/>
    </location>
</feature>
<dbReference type="EMBL" id="DRLD01000191">
    <property type="protein sequence ID" value="HED10422.1"/>
    <property type="molecule type" value="Genomic_DNA"/>
</dbReference>
<dbReference type="SUPFAM" id="SSF46626">
    <property type="entry name" value="Cytochrome c"/>
    <property type="match status" value="1"/>
</dbReference>
<feature type="signal peptide" evidence="5">
    <location>
        <begin position="1"/>
        <end position="23"/>
    </location>
</feature>
<dbReference type="PROSITE" id="PS51257">
    <property type="entry name" value="PROKAR_LIPOPROTEIN"/>
    <property type="match status" value="1"/>
</dbReference>
<dbReference type="AlphaFoldDB" id="A0A7V1PUJ8"/>
<dbReference type="GO" id="GO:0009055">
    <property type="term" value="F:electron transfer activity"/>
    <property type="evidence" value="ECO:0007669"/>
    <property type="project" value="InterPro"/>
</dbReference>
<dbReference type="PROSITE" id="PS51007">
    <property type="entry name" value="CYTC"/>
    <property type="match status" value="1"/>
</dbReference>
<dbReference type="Gene3D" id="1.10.760.10">
    <property type="entry name" value="Cytochrome c-like domain"/>
    <property type="match status" value="1"/>
</dbReference>
<gene>
    <name evidence="7" type="ORF">ENJ10_07015</name>
</gene>
<name>A0A7V1PUJ8_CALAY</name>
<feature type="domain" description="Cytochrome c" evidence="6">
    <location>
        <begin position="41"/>
        <end position="141"/>
    </location>
</feature>
<dbReference type="GO" id="GO:0020037">
    <property type="term" value="F:heme binding"/>
    <property type="evidence" value="ECO:0007669"/>
    <property type="project" value="InterPro"/>
</dbReference>
<dbReference type="InterPro" id="IPR036909">
    <property type="entry name" value="Cyt_c-like_dom_sf"/>
</dbReference>
<keyword evidence="2 4" id="KW-0479">Metal-binding</keyword>
<keyword evidence="3 4" id="KW-0408">Iron</keyword>
<dbReference type="GO" id="GO:0046872">
    <property type="term" value="F:metal ion binding"/>
    <property type="evidence" value="ECO:0007669"/>
    <property type="project" value="UniProtKB-KW"/>
</dbReference>
<accession>A0A7V1PUJ8</accession>
<evidence type="ECO:0000256" key="4">
    <source>
        <dbReference type="PROSITE-ProRule" id="PRU00433"/>
    </source>
</evidence>
<organism evidence="7">
    <name type="scientific">Caldithrix abyssi</name>
    <dbReference type="NCBI Taxonomy" id="187145"/>
    <lineage>
        <taxon>Bacteria</taxon>
        <taxon>Pseudomonadati</taxon>
        <taxon>Calditrichota</taxon>
        <taxon>Calditrichia</taxon>
        <taxon>Calditrichales</taxon>
        <taxon>Calditrichaceae</taxon>
        <taxon>Caldithrix</taxon>
    </lineage>
</organism>
<keyword evidence="1 4" id="KW-0349">Heme</keyword>
<dbReference type="Proteomes" id="UP000886005">
    <property type="component" value="Unassembled WGS sequence"/>
</dbReference>
<evidence type="ECO:0000313" key="7">
    <source>
        <dbReference type="EMBL" id="HED10422.1"/>
    </source>
</evidence>
<evidence type="ECO:0000256" key="2">
    <source>
        <dbReference type="ARBA" id="ARBA00022723"/>
    </source>
</evidence>
<protein>
    <recommendedName>
        <fullName evidence="6">Cytochrome c domain-containing protein</fullName>
    </recommendedName>
</protein>
<proteinExistence type="predicted"/>
<evidence type="ECO:0000256" key="3">
    <source>
        <dbReference type="ARBA" id="ARBA00023004"/>
    </source>
</evidence>
<evidence type="ECO:0000256" key="1">
    <source>
        <dbReference type="ARBA" id="ARBA00022617"/>
    </source>
</evidence>
<evidence type="ECO:0000256" key="5">
    <source>
        <dbReference type="SAM" id="SignalP"/>
    </source>
</evidence>
<evidence type="ECO:0000259" key="6">
    <source>
        <dbReference type="PROSITE" id="PS51007"/>
    </source>
</evidence>
<reference evidence="7" key="1">
    <citation type="journal article" date="2020" name="mSystems">
        <title>Genome- and Community-Level Interaction Insights into Carbon Utilization and Element Cycling Functions of Hydrothermarchaeota in Hydrothermal Sediment.</title>
        <authorList>
            <person name="Zhou Z."/>
            <person name="Liu Y."/>
            <person name="Xu W."/>
            <person name="Pan J."/>
            <person name="Luo Z.H."/>
            <person name="Li M."/>
        </authorList>
    </citation>
    <scope>NUCLEOTIDE SEQUENCE [LARGE SCALE GENOMIC DNA]</scope>
    <source>
        <strain evidence="7">HyVt-456</strain>
    </source>
</reference>
<keyword evidence="5" id="KW-0732">Signal</keyword>
<sequence length="262" mass="30239">MMMRYKFIILPVVLILLACNAEKGNKQSSGQTTVEVASTKPVNTEGYELMRQKCLICHMEKPDPAKRENMLAPPMVKVQEHYKPSFPDKQAFVDVITKWVLNPAEENTRMPGAVRRFKLMPKLPYEESEIRQIAAVLYDYDFGRMPDMHGAMKMELSLNKGQKWQLNPQTLRVIEEIKRELAAPPAEDIASWNQLGRDIFSRAKTILMDKSYSGDLYQQLHNFFGGIEGHMHLLIAARDIKNARKQRDALIKKFESFGNYFE</sequence>
<dbReference type="InterPro" id="IPR009056">
    <property type="entry name" value="Cyt_c-like_dom"/>
</dbReference>
<comment type="caution">
    <text evidence="7">The sequence shown here is derived from an EMBL/GenBank/DDBJ whole genome shotgun (WGS) entry which is preliminary data.</text>
</comment>